<proteinExistence type="predicted"/>
<accession>A0A485HMU2</accession>
<dbReference type="RefSeq" id="WP_191983245.1">
    <property type="nucleotide sequence ID" value="NZ_CP017353.1"/>
</dbReference>
<name>A0A485HMU2_PSEAI</name>
<reference evidence="2" key="1">
    <citation type="submission" date="2015-06" db="EMBL/GenBank/DDBJ databases">
        <authorList>
            <person name="Radhakrishnan Rajesh"/>
            <person name="Underwood Anthony"/>
            <person name="Al-Shahib Ali"/>
        </authorList>
    </citation>
    <scope>NUCLEOTIDE SEQUENCE [LARGE SCALE GENOMIC DNA]</scope>
    <source>
        <strain evidence="2">P19_London_7_VIM_2_05_10</strain>
    </source>
</reference>
<sequence length="89" mass="10020">MQAEADGRAVFHNRHCAIWDYRERARARGVPITLESACTYCTKLLSAFVAASDCRADWRLYEEPQGHGCVWTITADSLNQGAGVHERDH</sequence>
<evidence type="ECO:0000313" key="2">
    <source>
        <dbReference type="Proteomes" id="UP000045039"/>
    </source>
</evidence>
<dbReference type="EMBL" id="CVVU01000066">
    <property type="protein sequence ID" value="CRO31801.1"/>
    <property type="molecule type" value="Genomic_DNA"/>
</dbReference>
<dbReference type="Proteomes" id="UP000045039">
    <property type="component" value="Unassembled WGS sequence"/>
</dbReference>
<dbReference type="AlphaFoldDB" id="A0A485HMU2"/>
<comment type="caution">
    <text evidence="1">The sequence shown here is derived from an EMBL/GenBank/DDBJ whole genome shotgun (WGS) entry which is preliminary data.</text>
</comment>
<evidence type="ECO:0000313" key="1">
    <source>
        <dbReference type="EMBL" id="CRO31801.1"/>
    </source>
</evidence>
<protein>
    <submittedName>
        <fullName evidence="1">Uncharacterized protein</fullName>
    </submittedName>
</protein>
<organism evidence="1 2">
    <name type="scientific">Pseudomonas aeruginosa</name>
    <dbReference type="NCBI Taxonomy" id="287"/>
    <lineage>
        <taxon>Bacteria</taxon>
        <taxon>Pseudomonadati</taxon>
        <taxon>Pseudomonadota</taxon>
        <taxon>Gammaproteobacteria</taxon>
        <taxon>Pseudomonadales</taxon>
        <taxon>Pseudomonadaceae</taxon>
        <taxon>Pseudomonas</taxon>
    </lineage>
</organism>
<gene>
    <name evidence="1" type="ORF">PAERUG_P19_London_7_VIM_2_05_10_01331</name>
</gene>